<comment type="caution">
    <text evidence="9">The sequence shown here is derived from an EMBL/GenBank/DDBJ whole genome shotgun (WGS) entry which is preliminary data.</text>
</comment>
<evidence type="ECO:0000313" key="9">
    <source>
        <dbReference type="EMBL" id="MQX36753.1"/>
    </source>
</evidence>
<dbReference type="InterPro" id="IPR042242">
    <property type="entry name" value="RecO_C"/>
</dbReference>
<organism evidence="9 10">
    <name type="scientific">Roseospira navarrensis</name>
    <dbReference type="NCBI Taxonomy" id="140058"/>
    <lineage>
        <taxon>Bacteria</taxon>
        <taxon>Pseudomonadati</taxon>
        <taxon>Pseudomonadota</taxon>
        <taxon>Alphaproteobacteria</taxon>
        <taxon>Rhodospirillales</taxon>
        <taxon>Rhodospirillaceae</taxon>
        <taxon>Roseospira</taxon>
    </lineage>
</organism>
<evidence type="ECO:0000313" key="10">
    <source>
        <dbReference type="Proteomes" id="UP000434582"/>
    </source>
</evidence>
<name>A0A7X1ZEB7_9PROT</name>
<dbReference type="PANTHER" id="PTHR33991">
    <property type="entry name" value="DNA REPAIR PROTEIN RECO"/>
    <property type="match status" value="1"/>
</dbReference>
<keyword evidence="4 7" id="KW-0233">DNA recombination</keyword>
<evidence type="ECO:0000256" key="4">
    <source>
        <dbReference type="ARBA" id="ARBA00023172"/>
    </source>
</evidence>
<dbReference type="InterPro" id="IPR003717">
    <property type="entry name" value="RecO"/>
</dbReference>
<keyword evidence="10" id="KW-1185">Reference proteome</keyword>
<accession>A0A7X1ZEB7</accession>
<evidence type="ECO:0000256" key="7">
    <source>
        <dbReference type="HAMAP-Rule" id="MF_00201"/>
    </source>
</evidence>
<keyword evidence="5 7" id="KW-0234">DNA repair</keyword>
<dbReference type="AlphaFoldDB" id="A0A7X1ZEB7"/>
<keyword evidence="3 7" id="KW-0227">DNA damage</keyword>
<dbReference type="EMBL" id="WIVE01000025">
    <property type="protein sequence ID" value="MQX36753.1"/>
    <property type="molecule type" value="Genomic_DNA"/>
</dbReference>
<evidence type="ECO:0000256" key="2">
    <source>
        <dbReference type="ARBA" id="ARBA00021310"/>
    </source>
</evidence>
<dbReference type="Gene3D" id="2.40.50.140">
    <property type="entry name" value="Nucleic acid-binding proteins"/>
    <property type="match status" value="1"/>
</dbReference>
<protein>
    <recommendedName>
        <fullName evidence="2 7">DNA repair protein RecO</fullName>
    </recommendedName>
    <alternativeName>
        <fullName evidence="6 7">Recombination protein O</fullName>
    </alternativeName>
</protein>
<dbReference type="SUPFAM" id="SSF50249">
    <property type="entry name" value="Nucleic acid-binding proteins"/>
    <property type="match status" value="1"/>
</dbReference>
<evidence type="ECO:0000256" key="5">
    <source>
        <dbReference type="ARBA" id="ARBA00023204"/>
    </source>
</evidence>
<dbReference type="SUPFAM" id="SSF57863">
    <property type="entry name" value="ArfGap/RecO-like zinc finger"/>
    <property type="match status" value="1"/>
</dbReference>
<evidence type="ECO:0000256" key="1">
    <source>
        <dbReference type="ARBA" id="ARBA00007452"/>
    </source>
</evidence>
<evidence type="ECO:0000259" key="8">
    <source>
        <dbReference type="Pfam" id="PF11967"/>
    </source>
</evidence>
<feature type="domain" description="DNA replication/recombination mediator RecO N-terminal" evidence="8">
    <location>
        <begin position="1"/>
        <end position="74"/>
    </location>
</feature>
<evidence type="ECO:0000256" key="6">
    <source>
        <dbReference type="ARBA" id="ARBA00033409"/>
    </source>
</evidence>
<dbReference type="InterPro" id="IPR037278">
    <property type="entry name" value="ARFGAP/RecO"/>
</dbReference>
<dbReference type="Proteomes" id="UP000434582">
    <property type="component" value="Unassembled WGS sequence"/>
</dbReference>
<proteinExistence type="inferred from homology"/>
<dbReference type="RefSeq" id="WP_153343533.1">
    <property type="nucleotide sequence ID" value="NZ_WIVE01000025.1"/>
</dbReference>
<reference evidence="9 10" key="1">
    <citation type="submission" date="2019-10" db="EMBL/GenBank/DDBJ databases">
        <title>Draft whole-genome sequence of the purple nonsulfur photosynthetic bacterium Roseospira navarrensis DSM 15114.</title>
        <authorList>
            <person name="Kyndt J.A."/>
            <person name="Meyer T.E."/>
        </authorList>
    </citation>
    <scope>NUCLEOTIDE SEQUENCE [LARGE SCALE GENOMIC DNA]</scope>
    <source>
        <strain evidence="9 10">DSM 15114</strain>
    </source>
</reference>
<dbReference type="GO" id="GO:0043590">
    <property type="term" value="C:bacterial nucleoid"/>
    <property type="evidence" value="ECO:0007669"/>
    <property type="project" value="TreeGrafter"/>
</dbReference>
<dbReference type="HAMAP" id="MF_00201">
    <property type="entry name" value="RecO"/>
    <property type="match status" value="1"/>
</dbReference>
<sequence length="254" mass="26428">MAVEWRDEAIVLAGRPHGETSLLVSVLSRTHGRHMGLVRGGVGKAARGLWQPGNRLHVTWKARLADHLGTLSGEMADALAARVLGHGDRLAVLAAICAVAEAALPEREAFADLFEDTAALLALTADPEAPALADLTAAYVRWEMGVLADLGFGLDLTACAATGATEGLVYVSPRTGRAVSAAPGAPWHDRLLPLPAFLVAGEASPGVSAEVARAGLRLTGHFLDRHVFVATRSAGAPPARARLTARLEARGDIG</sequence>
<dbReference type="Pfam" id="PF02565">
    <property type="entry name" value="RecO_C"/>
    <property type="match status" value="1"/>
</dbReference>
<comment type="function">
    <text evidence="7">Involved in DNA repair and RecF pathway recombination.</text>
</comment>
<dbReference type="NCBIfam" id="TIGR00613">
    <property type="entry name" value="reco"/>
    <property type="match status" value="1"/>
</dbReference>
<dbReference type="PANTHER" id="PTHR33991:SF1">
    <property type="entry name" value="DNA REPAIR PROTEIN RECO"/>
    <property type="match status" value="1"/>
</dbReference>
<dbReference type="Gene3D" id="1.20.1440.120">
    <property type="entry name" value="Recombination protein O, C-terminal domain"/>
    <property type="match status" value="1"/>
</dbReference>
<dbReference type="GO" id="GO:0006302">
    <property type="term" value="P:double-strand break repair"/>
    <property type="evidence" value="ECO:0007669"/>
    <property type="project" value="TreeGrafter"/>
</dbReference>
<comment type="similarity">
    <text evidence="1 7">Belongs to the RecO family.</text>
</comment>
<evidence type="ECO:0000256" key="3">
    <source>
        <dbReference type="ARBA" id="ARBA00022763"/>
    </source>
</evidence>
<dbReference type="Pfam" id="PF11967">
    <property type="entry name" value="RecO_N"/>
    <property type="match status" value="1"/>
</dbReference>
<dbReference type="InterPro" id="IPR022572">
    <property type="entry name" value="DNA_rep/recomb_RecO_N"/>
</dbReference>
<dbReference type="GO" id="GO:0006310">
    <property type="term" value="P:DNA recombination"/>
    <property type="evidence" value="ECO:0007669"/>
    <property type="project" value="UniProtKB-UniRule"/>
</dbReference>
<dbReference type="InterPro" id="IPR012340">
    <property type="entry name" value="NA-bd_OB-fold"/>
</dbReference>
<dbReference type="OrthoDB" id="9804792at2"/>
<gene>
    <name evidence="7 9" type="primary">recO</name>
    <name evidence="9" type="ORF">GHC57_09515</name>
</gene>